<gene>
    <name evidence="12" type="primary">pglK_5</name>
    <name evidence="12" type="ORF">SDC9_83711</name>
</gene>
<evidence type="ECO:0000256" key="2">
    <source>
        <dbReference type="ARBA" id="ARBA00022448"/>
    </source>
</evidence>
<dbReference type="Pfam" id="PF00664">
    <property type="entry name" value="ABC_membrane"/>
    <property type="match status" value="1"/>
</dbReference>
<comment type="subcellular location">
    <subcellularLocation>
        <location evidence="1">Cell membrane</location>
        <topology evidence="1">Multi-pass membrane protein</topology>
    </subcellularLocation>
</comment>
<evidence type="ECO:0000256" key="6">
    <source>
        <dbReference type="ARBA" id="ARBA00022840"/>
    </source>
</evidence>
<dbReference type="SMART" id="SM00382">
    <property type="entry name" value="AAA"/>
    <property type="match status" value="1"/>
</dbReference>
<feature type="transmembrane region" description="Helical" evidence="9">
    <location>
        <begin position="86"/>
        <end position="108"/>
    </location>
</feature>
<dbReference type="InterPro" id="IPR036640">
    <property type="entry name" value="ABC1_TM_sf"/>
</dbReference>
<reference evidence="12" key="1">
    <citation type="submission" date="2019-08" db="EMBL/GenBank/DDBJ databases">
        <authorList>
            <person name="Kucharzyk K."/>
            <person name="Murdoch R.W."/>
            <person name="Higgins S."/>
            <person name="Loffler F."/>
        </authorList>
    </citation>
    <scope>NUCLEOTIDE SEQUENCE</scope>
</reference>
<feature type="domain" description="ABC transporter" evidence="10">
    <location>
        <begin position="365"/>
        <end position="606"/>
    </location>
</feature>
<dbReference type="PROSITE" id="PS50893">
    <property type="entry name" value="ABC_TRANSPORTER_2"/>
    <property type="match status" value="1"/>
</dbReference>
<keyword evidence="3" id="KW-1003">Cell membrane</keyword>
<dbReference type="GO" id="GO:0016887">
    <property type="term" value="F:ATP hydrolysis activity"/>
    <property type="evidence" value="ECO:0007669"/>
    <property type="project" value="InterPro"/>
</dbReference>
<dbReference type="Gene3D" id="1.20.1560.10">
    <property type="entry name" value="ABC transporter type 1, transmembrane domain"/>
    <property type="match status" value="1"/>
</dbReference>
<dbReference type="InterPro" id="IPR027417">
    <property type="entry name" value="P-loop_NTPase"/>
</dbReference>
<dbReference type="SUPFAM" id="SSF90123">
    <property type="entry name" value="ABC transporter transmembrane region"/>
    <property type="match status" value="1"/>
</dbReference>
<dbReference type="Pfam" id="PF00005">
    <property type="entry name" value="ABC_tran"/>
    <property type="match status" value="1"/>
</dbReference>
<feature type="transmembrane region" description="Helical" evidence="9">
    <location>
        <begin position="277"/>
        <end position="296"/>
    </location>
</feature>
<keyword evidence="6" id="KW-0067">ATP-binding</keyword>
<dbReference type="PROSITE" id="PS00211">
    <property type="entry name" value="ABC_TRANSPORTER_1"/>
    <property type="match status" value="1"/>
</dbReference>
<evidence type="ECO:0000256" key="5">
    <source>
        <dbReference type="ARBA" id="ARBA00022741"/>
    </source>
</evidence>
<dbReference type="InterPro" id="IPR003593">
    <property type="entry name" value="AAA+_ATPase"/>
</dbReference>
<keyword evidence="2" id="KW-0813">Transport</keyword>
<keyword evidence="8 9" id="KW-0472">Membrane</keyword>
<evidence type="ECO:0000256" key="7">
    <source>
        <dbReference type="ARBA" id="ARBA00022989"/>
    </source>
</evidence>
<dbReference type="AlphaFoldDB" id="A0A644Z894"/>
<dbReference type="SUPFAM" id="SSF52540">
    <property type="entry name" value="P-loop containing nucleoside triphosphate hydrolases"/>
    <property type="match status" value="1"/>
</dbReference>
<protein>
    <submittedName>
        <fullName evidence="12">Protein glycosylation K</fullName>
    </submittedName>
</protein>
<dbReference type="InterPro" id="IPR039421">
    <property type="entry name" value="Type_1_exporter"/>
</dbReference>
<organism evidence="12">
    <name type="scientific">bioreactor metagenome</name>
    <dbReference type="NCBI Taxonomy" id="1076179"/>
    <lineage>
        <taxon>unclassified sequences</taxon>
        <taxon>metagenomes</taxon>
        <taxon>ecological metagenomes</taxon>
    </lineage>
</organism>
<dbReference type="PANTHER" id="PTHR24221">
    <property type="entry name" value="ATP-BINDING CASSETTE SUB-FAMILY B"/>
    <property type="match status" value="1"/>
</dbReference>
<feature type="domain" description="ABC transmembrane type-1" evidence="11">
    <location>
        <begin position="33"/>
        <end position="333"/>
    </location>
</feature>
<dbReference type="PANTHER" id="PTHR24221:SF654">
    <property type="entry name" value="ATP-BINDING CASSETTE SUB-FAMILY B MEMBER 6"/>
    <property type="match status" value="1"/>
</dbReference>
<dbReference type="FunFam" id="3.40.50.300:FF:000299">
    <property type="entry name" value="ABC transporter ATP-binding protein/permease"/>
    <property type="match status" value="1"/>
</dbReference>
<feature type="transmembrane region" description="Helical" evidence="9">
    <location>
        <begin position="162"/>
        <end position="186"/>
    </location>
</feature>
<evidence type="ECO:0000256" key="9">
    <source>
        <dbReference type="SAM" id="Phobius"/>
    </source>
</evidence>
<sequence length="610" mass="66441">MDMPTQHAGDLSFLARIRVPLTLVPWRMRGTLVLMAVAAILMAGLDLLGVIAMMPLTQLLTNTTELPSTVTRYLVPLFGTDDHQRLLLYCALFVGVMFILKDLVMLALRWWSIGQMGRASAAAQAALLHRYVHATYASHRGRTKPEILQTVTSTVNIAFTQAWVSVISLITDLATAVALLGTLLVLAPLPSLVAVVIFGGAALLMVRVVKPHALRFGVQTLRLNTRMWSYVNPAVEGFRESRIFGREDFFVEQFARNRREIVQPERKQQILGELPRYLMEIVMIFGILLVGLLLFATSPQSTAFGLLAIFAAASVRIAPSLNRAVTSVNTIRTSLPAVDRLVDQIAELDATQDAAPESRDDAGGLPESDIVVSGLGFTYPDADTPVLEDVSVTIPRGHTVALVGSSGAGKTTFADILLGLFSPTSGTITVGDVDVVAHPGAWRRSVAAVSQRVYLWDATIRDLITYGQPVEDIDPQLLVRVIRQAQLESLLDSLPEGLDTRVGESGTRLSGGQAQRIGIARALYAQPQVLILDEATSALDNETEHEITSTIEALHGQMTVIVIAHRLSTVRNADEILFFSQGRLADRGTMSDLRETNDEFARLVELGQLT</sequence>
<dbReference type="GO" id="GO:0140359">
    <property type="term" value="F:ABC-type transporter activity"/>
    <property type="evidence" value="ECO:0007669"/>
    <property type="project" value="InterPro"/>
</dbReference>
<keyword evidence="7 9" id="KW-1133">Transmembrane helix</keyword>
<dbReference type="InterPro" id="IPR011527">
    <property type="entry name" value="ABC1_TM_dom"/>
</dbReference>
<evidence type="ECO:0000256" key="4">
    <source>
        <dbReference type="ARBA" id="ARBA00022692"/>
    </source>
</evidence>
<dbReference type="PROSITE" id="PS50929">
    <property type="entry name" value="ABC_TM1F"/>
    <property type="match status" value="1"/>
</dbReference>
<proteinExistence type="predicted"/>
<evidence type="ECO:0000259" key="11">
    <source>
        <dbReference type="PROSITE" id="PS50929"/>
    </source>
</evidence>
<dbReference type="Gene3D" id="3.40.50.300">
    <property type="entry name" value="P-loop containing nucleotide triphosphate hydrolases"/>
    <property type="match status" value="1"/>
</dbReference>
<evidence type="ECO:0000259" key="10">
    <source>
        <dbReference type="PROSITE" id="PS50893"/>
    </source>
</evidence>
<keyword evidence="5" id="KW-0547">Nucleotide-binding</keyword>
<dbReference type="InterPro" id="IPR017871">
    <property type="entry name" value="ABC_transporter-like_CS"/>
</dbReference>
<evidence type="ECO:0000313" key="12">
    <source>
        <dbReference type="EMBL" id="MPM37105.1"/>
    </source>
</evidence>
<feature type="transmembrane region" description="Helical" evidence="9">
    <location>
        <begin position="32"/>
        <end position="54"/>
    </location>
</feature>
<evidence type="ECO:0000256" key="1">
    <source>
        <dbReference type="ARBA" id="ARBA00004651"/>
    </source>
</evidence>
<dbReference type="InterPro" id="IPR003439">
    <property type="entry name" value="ABC_transporter-like_ATP-bd"/>
</dbReference>
<dbReference type="GO" id="GO:0005886">
    <property type="term" value="C:plasma membrane"/>
    <property type="evidence" value="ECO:0007669"/>
    <property type="project" value="UniProtKB-SubCell"/>
</dbReference>
<keyword evidence="4 9" id="KW-0812">Transmembrane</keyword>
<feature type="transmembrane region" description="Helical" evidence="9">
    <location>
        <begin position="192"/>
        <end position="209"/>
    </location>
</feature>
<dbReference type="GO" id="GO:0005524">
    <property type="term" value="F:ATP binding"/>
    <property type="evidence" value="ECO:0007669"/>
    <property type="project" value="UniProtKB-KW"/>
</dbReference>
<dbReference type="GO" id="GO:0034040">
    <property type="term" value="F:ATPase-coupled lipid transmembrane transporter activity"/>
    <property type="evidence" value="ECO:0007669"/>
    <property type="project" value="TreeGrafter"/>
</dbReference>
<evidence type="ECO:0000256" key="3">
    <source>
        <dbReference type="ARBA" id="ARBA00022475"/>
    </source>
</evidence>
<name>A0A644Z894_9ZZZZ</name>
<accession>A0A644Z894</accession>
<comment type="caution">
    <text evidence="12">The sequence shown here is derived from an EMBL/GenBank/DDBJ whole genome shotgun (WGS) entry which is preliminary data.</text>
</comment>
<dbReference type="EMBL" id="VSSQ01007830">
    <property type="protein sequence ID" value="MPM37105.1"/>
    <property type="molecule type" value="Genomic_DNA"/>
</dbReference>
<evidence type="ECO:0000256" key="8">
    <source>
        <dbReference type="ARBA" id="ARBA00023136"/>
    </source>
</evidence>